<reference evidence="2 3" key="1">
    <citation type="submission" date="2024-08" db="EMBL/GenBank/DDBJ databases">
        <authorList>
            <person name="Cucini C."/>
            <person name="Frati F."/>
        </authorList>
    </citation>
    <scope>NUCLEOTIDE SEQUENCE [LARGE SCALE GENOMIC DNA]</scope>
</reference>
<dbReference type="Pfam" id="PF00814">
    <property type="entry name" value="TsaD"/>
    <property type="match status" value="1"/>
</dbReference>
<evidence type="ECO:0000259" key="1">
    <source>
        <dbReference type="Pfam" id="PF00814"/>
    </source>
</evidence>
<protein>
    <recommendedName>
        <fullName evidence="1">Gcp-like domain-containing protein</fullName>
    </recommendedName>
</protein>
<keyword evidence="3" id="KW-1185">Reference proteome</keyword>
<dbReference type="EMBL" id="CAXLJM020000027">
    <property type="protein sequence ID" value="CAL8096264.1"/>
    <property type="molecule type" value="Genomic_DNA"/>
</dbReference>
<organism evidence="2 3">
    <name type="scientific">Orchesella dallaii</name>
    <dbReference type="NCBI Taxonomy" id="48710"/>
    <lineage>
        <taxon>Eukaryota</taxon>
        <taxon>Metazoa</taxon>
        <taxon>Ecdysozoa</taxon>
        <taxon>Arthropoda</taxon>
        <taxon>Hexapoda</taxon>
        <taxon>Collembola</taxon>
        <taxon>Entomobryomorpha</taxon>
        <taxon>Entomobryoidea</taxon>
        <taxon>Orchesellidae</taxon>
        <taxon>Orchesellinae</taxon>
        <taxon>Orchesella</taxon>
    </lineage>
</organism>
<gene>
    <name evidence="2" type="ORF">ODALV1_LOCUS9315</name>
</gene>
<feature type="domain" description="Gcp-like" evidence="1">
    <location>
        <begin position="2"/>
        <end position="46"/>
    </location>
</feature>
<evidence type="ECO:0000313" key="2">
    <source>
        <dbReference type="EMBL" id="CAL8096264.1"/>
    </source>
</evidence>
<proteinExistence type="predicted"/>
<dbReference type="PANTHER" id="PTHR11735:SF6">
    <property type="entry name" value="TRNA N6-ADENOSINE THREONYLCARBAMOYLTRANSFERASE, MITOCHONDRIAL"/>
    <property type="match status" value="1"/>
</dbReference>
<dbReference type="PANTHER" id="PTHR11735">
    <property type="entry name" value="TRNA N6-ADENOSINE THREONYLCARBAMOYLTRANSFERASE"/>
    <property type="match status" value="1"/>
</dbReference>
<dbReference type="InterPro" id="IPR000905">
    <property type="entry name" value="Gcp-like_dom"/>
</dbReference>
<dbReference type="Proteomes" id="UP001642540">
    <property type="component" value="Unassembled WGS sequence"/>
</dbReference>
<dbReference type="Gene3D" id="3.30.420.40">
    <property type="match status" value="2"/>
</dbReference>
<name>A0ABP1QDY1_9HEXA</name>
<sequence length="72" mass="7977">MLVVSGGVAGNQYVRRGIELVCQEMNYKIVCPQKSLCTDNGVMIAWNGVEKWKQGIDIIPPSQLDTVDIEPK</sequence>
<comment type="caution">
    <text evidence="2">The sequence shown here is derived from an EMBL/GenBank/DDBJ whole genome shotgun (WGS) entry which is preliminary data.</text>
</comment>
<evidence type="ECO:0000313" key="3">
    <source>
        <dbReference type="Proteomes" id="UP001642540"/>
    </source>
</evidence>
<accession>A0ABP1QDY1</accession>